<evidence type="ECO:0000256" key="5">
    <source>
        <dbReference type="SAM" id="Phobius"/>
    </source>
</evidence>
<name>A0ABD6DL52_9EURY</name>
<dbReference type="AlphaFoldDB" id="A0ABD6DL52"/>
<accession>A0ABD6DL52</accession>
<dbReference type="GO" id="GO:0016020">
    <property type="term" value="C:membrane"/>
    <property type="evidence" value="ECO:0007669"/>
    <property type="project" value="UniProtKB-SubCell"/>
</dbReference>
<keyword evidence="7" id="KW-1185">Reference proteome</keyword>
<dbReference type="Pfam" id="PF07681">
    <property type="entry name" value="DoxX"/>
    <property type="match status" value="1"/>
</dbReference>
<evidence type="ECO:0000256" key="2">
    <source>
        <dbReference type="ARBA" id="ARBA00022692"/>
    </source>
</evidence>
<evidence type="ECO:0000313" key="7">
    <source>
        <dbReference type="Proteomes" id="UP001597034"/>
    </source>
</evidence>
<evidence type="ECO:0000256" key="3">
    <source>
        <dbReference type="ARBA" id="ARBA00022989"/>
    </source>
</evidence>
<reference evidence="6 7" key="1">
    <citation type="journal article" date="2019" name="Int. J. Syst. Evol. Microbiol.">
        <title>The Global Catalogue of Microorganisms (GCM) 10K type strain sequencing project: providing services to taxonomists for standard genome sequencing and annotation.</title>
        <authorList>
            <consortium name="The Broad Institute Genomics Platform"/>
            <consortium name="The Broad Institute Genome Sequencing Center for Infectious Disease"/>
            <person name="Wu L."/>
            <person name="Ma J."/>
        </authorList>
    </citation>
    <scope>NUCLEOTIDE SEQUENCE [LARGE SCALE GENOMIC DNA]</scope>
    <source>
        <strain evidence="6 7">CGMCC 1.10390</strain>
    </source>
</reference>
<dbReference type="Proteomes" id="UP001597034">
    <property type="component" value="Unassembled WGS sequence"/>
</dbReference>
<dbReference type="RefSeq" id="WP_256398677.1">
    <property type="nucleotide sequence ID" value="NZ_JANHJR010000001.1"/>
</dbReference>
<evidence type="ECO:0000313" key="6">
    <source>
        <dbReference type="EMBL" id="MFD1645803.1"/>
    </source>
</evidence>
<comment type="caution">
    <text evidence="6">The sequence shown here is derived from an EMBL/GenBank/DDBJ whole genome shotgun (WGS) entry which is preliminary data.</text>
</comment>
<feature type="transmembrane region" description="Helical" evidence="5">
    <location>
        <begin position="110"/>
        <end position="128"/>
    </location>
</feature>
<proteinExistence type="predicted"/>
<keyword evidence="2 5" id="KW-0812">Transmembrane</keyword>
<sequence length="150" mass="15514">MTLEIAGTAAVVFLVARVLVGGVVAFMGLNHFMNAEDMAGYAGMKGVPAPGLMVPFTGGMLLFGGLSIALGFYPAIGAGAIAVFLVVTTPLMHDFWAMDDPEQQQNEMTAFLKNVVMLGAALAFLVLAGTPWEYSVATGEIAAAAVAPLF</sequence>
<dbReference type="InterPro" id="IPR032808">
    <property type="entry name" value="DoxX"/>
</dbReference>
<comment type="subcellular location">
    <subcellularLocation>
        <location evidence="1">Membrane</location>
        <topology evidence="1">Multi-pass membrane protein</topology>
    </subcellularLocation>
</comment>
<feature type="transmembrane region" description="Helical" evidence="5">
    <location>
        <begin position="6"/>
        <end position="29"/>
    </location>
</feature>
<organism evidence="6 7">
    <name type="scientific">Haloarchaeobius litoreus</name>
    <dbReference type="NCBI Taxonomy" id="755306"/>
    <lineage>
        <taxon>Archaea</taxon>
        <taxon>Methanobacteriati</taxon>
        <taxon>Methanobacteriota</taxon>
        <taxon>Stenosarchaea group</taxon>
        <taxon>Halobacteria</taxon>
        <taxon>Halobacteriales</taxon>
        <taxon>Halorubellaceae</taxon>
        <taxon>Haloarchaeobius</taxon>
    </lineage>
</organism>
<evidence type="ECO:0000256" key="4">
    <source>
        <dbReference type="ARBA" id="ARBA00023136"/>
    </source>
</evidence>
<protein>
    <submittedName>
        <fullName evidence="6">DoxX family protein</fullName>
    </submittedName>
</protein>
<evidence type="ECO:0000256" key="1">
    <source>
        <dbReference type="ARBA" id="ARBA00004141"/>
    </source>
</evidence>
<gene>
    <name evidence="6" type="ORF">ACFSBL_08920</name>
</gene>
<feature type="transmembrane region" description="Helical" evidence="5">
    <location>
        <begin position="50"/>
        <end position="70"/>
    </location>
</feature>
<keyword evidence="4 5" id="KW-0472">Membrane</keyword>
<keyword evidence="3 5" id="KW-1133">Transmembrane helix</keyword>
<dbReference type="EMBL" id="JBHUDO010000002">
    <property type="protein sequence ID" value="MFD1645803.1"/>
    <property type="molecule type" value="Genomic_DNA"/>
</dbReference>
<feature type="transmembrane region" description="Helical" evidence="5">
    <location>
        <begin position="76"/>
        <end position="98"/>
    </location>
</feature>